<dbReference type="PANTHER" id="PTHR44858">
    <property type="entry name" value="TETRATRICOPEPTIDE REPEAT PROTEIN 6"/>
    <property type="match status" value="1"/>
</dbReference>
<name>A0A9X1MR56_9BACT</name>
<comment type="caution">
    <text evidence="4">The sequence shown here is derived from an EMBL/GenBank/DDBJ whole genome shotgun (WGS) entry which is preliminary data.</text>
</comment>
<dbReference type="AlphaFoldDB" id="A0A9X1MR56"/>
<keyword evidence="2 3" id="KW-0802">TPR repeat</keyword>
<gene>
    <name evidence="4" type="ORF">LOC68_21285</name>
</gene>
<dbReference type="InterPro" id="IPR019734">
    <property type="entry name" value="TPR_rpt"/>
</dbReference>
<organism evidence="4 5">
    <name type="scientific">Blastopirellula sediminis</name>
    <dbReference type="NCBI Taxonomy" id="2894196"/>
    <lineage>
        <taxon>Bacteria</taxon>
        <taxon>Pseudomonadati</taxon>
        <taxon>Planctomycetota</taxon>
        <taxon>Planctomycetia</taxon>
        <taxon>Pirellulales</taxon>
        <taxon>Pirellulaceae</taxon>
        <taxon>Blastopirellula</taxon>
    </lineage>
</organism>
<dbReference type="Pfam" id="PF13181">
    <property type="entry name" value="TPR_8"/>
    <property type="match status" value="3"/>
</dbReference>
<reference evidence="4" key="1">
    <citation type="submission" date="2021-11" db="EMBL/GenBank/DDBJ databases">
        <title>Genome sequence.</title>
        <authorList>
            <person name="Sun Q."/>
        </authorList>
    </citation>
    <scope>NUCLEOTIDE SEQUENCE</scope>
    <source>
        <strain evidence="4">JC732</strain>
    </source>
</reference>
<dbReference type="SMART" id="SM00028">
    <property type="entry name" value="TPR"/>
    <property type="match status" value="9"/>
</dbReference>
<evidence type="ECO:0000313" key="5">
    <source>
        <dbReference type="Proteomes" id="UP001139103"/>
    </source>
</evidence>
<sequence>MKLSVHDHARRLLVLSLVGLTLLPTPLFACLDEAPVQQEPLELAFLPDRRMPAELPKLDRAELRRARLRGDVIDLTNLMEKEGKTAPRFAKRAEMYAELGQTADAVNDYDAAIELEPKSLAYLDRRVELNYDLGKYEEVEADLTKLIELDATAKRYLDRGNFYHDRWKFDPAIEDYSAAIKLDPNLGEAYAKRAHMRIQRVGGKYRNAPGSVEDLEKGLELDPDQIQPRRDLVLIYISQFKLEDAVKQATAILDKLPDDPCARHYRSKAYRLQKKFDLALEDANKLLQKKPDASKFLVERAKIYEEMGEKEKALADYEKSIGADSKNFATYAQYARHLLNNKKYESAVAAYKKAISLNAFSQGVQSELYAEMANANYWLGELDESERNFAKASELDPTNLFVRYQLADVMFQRKKYDEMIEVFTDALESHPQMPDTYLRRAQIYALQGNFEAGLADADTFISKFKSSSKGYAIRAKILRKKGDAEAAKADEEKVAQLKVKEDAKRLEQKKIEAELRKKYNIPE</sequence>
<feature type="repeat" description="TPR" evidence="3">
    <location>
        <begin position="400"/>
        <end position="433"/>
    </location>
</feature>
<dbReference type="Pfam" id="PF13432">
    <property type="entry name" value="TPR_16"/>
    <property type="match status" value="2"/>
</dbReference>
<dbReference type="InterPro" id="IPR011990">
    <property type="entry name" value="TPR-like_helical_dom_sf"/>
</dbReference>
<dbReference type="PROSITE" id="PS50005">
    <property type="entry name" value="TPR"/>
    <property type="match status" value="5"/>
</dbReference>
<feature type="repeat" description="TPR" evidence="3">
    <location>
        <begin position="294"/>
        <end position="327"/>
    </location>
</feature>
<dbReference type="PANTHER" id="PTHR44858:SF1">
    <property type="entry name" value="UDP-N-ACETYLGLUCOSAMINE--PEPTIDE N-ACETYLGLUCOSAMINYLTRANSFERASE SPINDLY-RELATED"/>
    <property type="match status" value="1"/>
</dbReference>
<feature type="repeat" description="TPR" evidence="3">
    <location>
        <begin position="366"/>
        <end position="399"/>
    </location>
</feature>
<dbReference type="Proteomes" id="UP001139103">
    <property type="component" value="Unassembled WGS sequence"/>
</dbReference>
<evidence type="ECO:0000256" key="3">
    <source>
        <dbReference type="PROSITE-ProRule" id="PRU00339"/>
    </source>
</evidence>
<feature type="repeat" description="TPR" evidence="3">
    <location>
        <begin position="153"/>
        <end position="186"/>
    </location>
</feature>
<accession>A0A9X1MR56</accession>
<evidence type="ECO:0000256" key="1">
    <source>
        <dbReference type="ARBA" id="ARBA00022737"/>
    </source>
</evidence>
<dbReference type="SUPFAM" id="SSF48452">
    <property type="entry name" value="TPR-like"/>
    <property type="match status" value="3"/>
</dbReference>
<dbReference type="RefSeq" id="WP_230222478.1">
    <property type="nucleotide sequence ID" value="NZ_JAJKFT010000010.1"/>
</dbReference>
<dbReference type="InterPro" id="IPR050498">
    <property type="entry name" value="Ycf3"/>
</dbReference>
<evidence type="ECO:0000313" key="4">
    <source>
        <dbReference type="EMBL" id="MCC9630932.1"/>
    </source>
</evidence>
<feature type="repeat" description="TPR" evidence="3">
    <location>
        <begin position="86"/>
        <end position="119"/>
    </location>
</feature>
<proteinExistence type="predicted"/>
<protein>
    <submittedName>
        <fullName evidence="4">Tetratricopeptide repeat protein</fullName>
    </submittedName>
</protein>
<dbReference type="Gene3D" id="1.25.40.10">
    <property type="entry name" value="Tetratricopeptide repeat domain"/>
    <property type="match status" value="5"/>
</dbReference>
<dbReference type="EMBL" id="JAJKFT010000010">
    <property type="protein sequence ID" value="MCC9630932.1"/>
    <property type="molecule type" value="Genomic_DNA"/>
</dbReference>
<keyword evidence="5" id="KW-1185">Reference proteome</keyword>
<evidence type="ECO:0000256" key="2">
    <source>
        <dbReference type="ARBA" id="ARBA00022803"/>
    </source>
</evidence>
<keyword evidence="1" id="KW-0677">Repeat</keyword>